<gene>
    <name evidence="9" type="ORF">PFICI_10200</name>
</gene>
<sequence length="425" mass="46393">MATSPFSWSGTGLSPEEQLAQVPSAFPPDGVTPNFIDPATTGPAARVIIGLSLGLMYILLCLRLYTRIVATSAFGADDLLCLMSAATNTAYCGVVLSALGSPLGPHQWDVPLIKQTEHFLNKAFVFVCLYALAAMFLKSAFLVLYLRLFGPSRAARILIWVSLVCINLFYLLIIIIDSAKCGSALRNGVIPTIDPENFSLLEYLGRFQQIQTSSGCAYPQIVLSAAMSLVSVITDFYVLAIPIGLILTIKLPTQRKIGVSAIFLTGLIACVFSIASTVYRFQLLHSDDFNWIITIALSLTMSNDQARNRSAAEINIGICCCCMPVCYVVVHRLATDFRSSWASLVRLASSGRRGQSTKEVSGQFGRSVSNDSPYQQPLPTVPRGTITGLRSFVQNVYRSRPEPMSELQSYNDLISVDENYHGRPT</sequence>
<reference evidence="10" key="1">
    <citation type="journal article" date="2015" name="BMC Genomics">
        <title>Genomic and transcriptomic analysis of the endophytic fungus Pestalotiopsis fici reveals its lifestyle and high potential for synthesis of natural products.</title>
        <authorList>
            <person name="Wang X."/>
            <person name="Zhang X."/>
            <person name="Liu L."/>
            <person name="Xiang M."/>
            <person name="Wang W."/>
            <person name="Sun X."/>
            <person name="Che Y."/>
            <person name="Guo L."/>
            <person name="Liu G."/>
            <person name="Guo L."/>
            <person name="Wang C."/>
            <person name="Yin W.B."/>
            <person name="Stadler M."/>
            <person name="Zhang X."/>
            <person name="Liu X."/>
        </authorList>
    </citation>
    <scope>NUCLEOTIDE SEQUENCE [LARGE SCALE GENOMIC DNA]</scope>
    <source>
        <strain evidence="10">W106-1 / CGMCC3.15140</strain>
    </source>
</reference>
<dbReference type="InterPro" id="IPR049326">
    <property type="entry name" value="Rhodopsin_dom_fungi"/>
</dbReference>
<evidence type="ECO:0000259" key="8">
    <source>
        <dbReference type="Pfam" id="PF20684"/>
    </source>
</evidence>
<dbReference type="EMBL" id="KI912115">
    <property type="protein sequence ID" value="ETS78138.1"/>
    <property type="molecule type" value="Genomic_DNA"/>
</dbReference>
<name>W3WW84_PESFW</name>
<feature type="transmembrane region" description="Helical" evidence="7">
    <location>
        <begin position="78"/>
        <end position="103"/>
    </location>
</feature>
<keyword evidence="2 7" id="KW-0812">Transmembrane</keyword>
<feature type="region of interest" description="Disordered" evidence="6">
    <location>
        <begin position="355"/>
        <end position="380"/>
    </location>
</feature>
<dbReference type="eggNOG" id="ENOG502SNX1">
    <property type="taxonomic scope" value="Eukaryota"/>
</dbReference>
<dbReference type="OrthoDB" id="444631at2759"/>
<dbReference type="RefSeq" id="XP_007836972.1">
    <property type="nucleotide sequence ID" value="XM_007838781.1"/>
</dbReference>
<keyword evidence="4 7" id="KW-0472">Membrane</keyword>
<dbReference type="OMA" id="TIRIWIY"/>
<dbReference type="GO" id="GO:0016020">
    <property type="term" value="C:membrane"/>
    <property type="evidence" value="ECO:0007669"/>
    <property type="project" value="UniProtKB-SubCell"/>
</dbReference>
<protein>
    <recommendedName>
        <fullName evidence="8">Rhodopsin domain-containing protein</fullName>
    </recommendedName>
</protein>
<feature type="transmembrane region" description="Helical" evidence="7">
    <location>
        <begin position="123"/>
        <end position="145"/>
    </location>
</feature>
<organism evidence="9 10">
    <name type="scientific">Pestalotiopsis fici (strain W106-1 / CGMCC3.15140)</name>
    <dbReference type="NCBI Taxonomy" id="1229662"/>
    <lineage>
        <taxon>Eukaryota</taxon>
        <taxon>Fungi</taxon>
        <taxon>Dikarya</taxon>
        <taxon>Ascomycota</taxon>
        <taxon>Pezizomycotina</taxon>
        <taxon>Sordariomycetes</taxon>
        <taxon>Xylariomycetidae</taxon>
        <taxon>Amphisphaeriales</taxon>
        <taxon>Sporocadaceae</taxon>
        <taxon>Pestalotiopsis</taxon>
    </lineage>
</organism>
<dbReference type="HOGENOM" id="CLU_028200_12_8_1"/>
<evidence type="ECO:0000256" key="1">
    <source>
        <dbReference type="ARBA" id="ARBA00004141"/>
    </source>
</evidence>
<proteinExistence type="inferred from homology"/>
<feature type="transmembrane region" description="Helical" evidence="7">
    <location>
        <begin position="259"/>
        <end position="281"/>
    </location>
</feature>
<dbReference type="Proteomes" id="UP000030651">
    <property type="component" value="Unassembled WGS sequence"/>
</dbReference>
<feature type="transmembrane region" description="Helical" evidence="7">
    <location>
        <begin position="221"/>
        <end position="247"/>
    </location>
</feature>
<dbReference type="GeneID" id="19275213"/>
<feature type="transmembrane region" description="Helical" evidence="7">
    <location>
        <begin position="44"/>
        <end position="66"/>
    </location>
</feature>
<accession>W3WW84</accession>
<evidence type="ECO:0000256" key="5">
    <source>
        <dbReference type="ARBA" id="ARBA00038359"/>
    </source>
</evidence>
<evidence type="ECO:0000313" key="10">
    <source>
        <dbReference type="Proteomes" id="UP000030651"/>
    </source>
</evidence>
<feature type="compositionally biased region" description="Polar residues" evidence="6">
    <location>
        <begin position="355"/>
        <end position="378"/>
    </location>
</feature>
<dbReference type="PANTHER" id="PTHR33048:SF158">
    <property type="entry name" value="MEMBRANE PROTEIN PTH11-LIKE, PUTATIVE-RELATED"/>
    <property type="match status" value="1"/>
</dbReference>
<dbReference type="InterPro" id="IPR052337">
    <property type="entry name" value="SAT4-like"/>
</dbReference>
<dbReference type="AlphaFoldDB" id="W3WW84"/>
<comment type="subcellular location">
    <subcellularLocation>
        <location evidence="1">Membrane</location>
        <topology evidence="1">Multi-pass membrane protein</topology>
    </subcellularLocation>
</comment>
<dbReference type="PANTHER" id="PTHR33048">
    <property type="entry name" value="PTH11-LIKE INTEGRAL MEMBRANE PROTEIN (AFU_ORTHOLOGUE AFUA_5G11245)"/>
    <property type="match status" value="1"/>
</dbReference>
<feature type="domain" description="Rhodopsin" evidence="8">
    <location>
        <begin position="62"/>
        <end position="331"/>
    </location>
</feature>
<dbReference type="Pfam" id="PF20684">
    <property type="entry name" value="Fung_rhodopsin"/>
    <property type="match status" value="1"/>
</dbReference>
<evidence type="ECO:0000256" key="3">
    <source>
        <dbReference type="ARBA" id="ARBA00022989"/>
    </source>
</evidence>
<dbReference type="KEGG" id="pfy:PFICI_10200"/>
<evidence type="ECO:0000313" key="9">
    <source>
        <dbReference type="EMBL" id="ETS78138.1"/>
    </source>
</evidence>
<keyword evidence="3 7" id="KW-1133">Transmembrane helix</keyword>
<keyword evidence="10" id="KW-1185">Reference proteome</keyword>
<evidence type="ECO:0000256" key="6">
    <source>
        <dbReference type="SAM" id="MobiDB-lite"/>
    </source>
</evidence>
<evidence type="ECO:0000256" key="2">
    <source>
        <dbReference type="ARBA" id="ARBA00022692"/>
    </source>
</evidence>
<comment type="similarity">
    <text evidence="5">Belongs to the SAT4 family.</text>
</comment>
<evidence type="ECO:0000256" key="4">
    <source>
        <dbReference type="ARBA" id="ARBA00023136"/>
    </source>
</evidence>
<feature type="transmembrane region" description="Helical" evidence="7">
    <location>
        <begin position="157"/>
        <end position="176"/>
    </location>
</feature>
<dbReference type="InParanoid" id="W3WW84"/>
<evidence type="ECO:0000256" key="7">
    <source>
        <dbReference type="SAM" id="Phobius"/>
    </source>
</evidence>
<feature type="transmembrane region" description="Helical" evidence="7">
    <location>
        <begin position="311"/>
        <end position="330"/>
    </location>
</feature>